<dbReference type="EMBL" id="BK014766">
    <property type="protein sequence ID" value="DAD74848.1"/>
    <property type="molecule type" value="Genomic_DNA"/>
</dbReference>
<protein>
    <submittedName>
        <fullName evidence="1">Uncharacterized protein</fullName>
    </submittedName>
</protein>
<evidence type="ECO:0000313" key="1">
    <source>
        <dbReference type="EMBL" id="DAD74848.1"/>
    </source>
</evidence>
<sequence>MTKIPKTSPEKKPATVTTSFPVESTHLHAAKKRRSFPSGRRRFFLPYPLPATPSLRFFYNSFLPKYSFFELIVTDFP</sequence>
<proteinExistence type="predicted"/>
<name>A0A8S5LY74_9CAUD</name>
<organism evidence="1">
    <name type="scientific">Myoviridae sp. ctrnx29</name>
    <dbReference type="NCBI Taxonomy" id="2826704"/>
    <lineage>
        <taxon>Viruses</taxon>
        <taxon>Duplodnaviria</taxon>
        <taxon>Heunggongvirae</taxon>
        <taxon>Uroviricota</taxon>
        <taxon>Caudoviricetes</taxon>
    </lineage>
</organism>
<accession>A0A8S5LY74</accession>
<reference evidence="1" key="1">
    <citation type="journal article" date="2021" name="Proc. Natl. Acad. Sci. U.S.A.">
        <title>A Catalog of Tens of Thousands of Viruses from Human Metagenomes Reveals Hidden Associations with Chronic Diseases.</title>
        <authorList>
            <person name="Tisza M.J."/>
            <person name="Buck C.B."/>
        </authorList>
    </citation>
    <scope>NUCLEOTIDE SEQUENCE</scope>
    <source>
        <strain evidence="1">Ctrnx29</strain>
    </source>
</reference>